<accession>A0A6G0XT28</accession>
<evidence type="ECO:0000313" key="2">
    <source>
        <dbReference type="Proteomes" id="UP000478052"/>
    </source>
</evidence>
<gene>
    <name evidence="1" type="ORF">FWK35_00038180</name>
</gene>
<comment type="caution">
    <text evidence="1">The sequence shown here is derived from an EMBL/GenBank/DDBJ whole genome shotgun (WGS) entry which is preliminary data.</text>
</comment>
<reference evidence="1 2" key="1">
    <citation type="submission" date="2019-08" db="EMBL/GenBank/DDBJ databases">
        <title>Whole genome of Aphis craccivora.</title>
        <authorList>
            <person name="Voronova N.V."/>
            <person name="Shulinski R.S."/>
            <person name="Bandarenka Y.V."/>
            <person name="Zhorov D.G."/>
            <person name="Warner D."/>
        </authorList>
    </citation>
    <scope>NUCLEOTIDE SEQUENCE [LARGE SCALE GENOMIC DNA]</scope>
    <source>
        <strain evidence="1">180601</strain>
        <tissue evidence="1">Whole Body</tissue>
    </source>
</reference>
<name>A0A6G0XT28_APHCR</name>
<organism evidence="1 2">
    <name type="scientific">Aphis craccivora</name>
    <name type="common">Cowpea aphid</name>
    <dbReference type="NCBI Taxonomy" id="307492"/>
    <lineage>
        <taxon>Eukaryota</taxon>
        <taxon>Metazoa</taxon>
        <taxon>Ecdysozoa</taxon>
        <taxon>Arthropoda</taxon>
        <taxon>Hexapoda</taxon>
        <taxon>Insecta</taxon>
        <taxon>Pterygota</taxon>
        <taxon>Neoptera</taxon>
        <taxon>Paraneoptera</taxon>
        <taxon>Hemiptera</taxon>
        <taxon>Sternorrhyncha</taxon>
        <taxon>Aphidomorpha</taxon>
        <taxon>Aphidoidea</taxon>
        <taxon>Aphididae</taxon>
        <taxon>Aphidini</taxon>
        <taxon>Aphis</taxon>
        <taxon>Aphis</taxon>
    </lineage>
</organism>
<dbReference type="Proteomes" id="UP000478052">
    <property type="component" value="Unassembled WGS sequence"/>
</dbReference>
<proteinExistence type="predicted"/>
<dbReference type="AlphaFoldDB" id="A0A6G0XT28"/>
<protein>
    <submittedName>
        <fullName evidence="1">Disrupted in renal carcinoma protein 2-like</fullName>
    </submittedName>
</protein>
<dbReference type="EMBL" id="VUJU01007555">
    <property type="protein sequence ID" value="KAF0743680.1"/>
    <property type="molecule type" value="Genomic_DNA"/>
</dbReference>
<keyword evidence="2" id="KW-1185">Reference proteome</keyword>
<dbReference type="OrthoDB" id="415068at2759"/>
<sequence>MLQTYQSICLKLITSSPWYFTNKNLYKDLKIPTLNELPKLYYFKFKFLSNLKSYSLTVIY</sequence>
<evidence type="ECO:0000313" key="1">
    <source>
        <dbReference type="EMBL" id="KAF0743680.1"/>
    </source>
</evidence>